<keyword evidence="9" id="KW-1185">Reference proteome</keyword>
<reference evidence="8" key="2">
    <citation type="submission" date="2025-08" db="UniProtKB">
        <authorList>
            <consortium name="Ensembl"/>
        </authorList>
    </citation>
    <scope>IDENTIFICATION</scope>
</reference>
<keyword evidence="3" id="KW-0540">Nuclease</keyword>
<dbReference type="eggNOG" id="KOG0017">
    <property type="taxonomic scope" value="Eukaryota"/>
</dbReference>
<dbReference type="InterPro" id="IPR041373">
    <property type="entry name" value="RT_RNaseH"/>
</dbReference>
<feature type="domain" description="Reverse transcriptase RNase H-like" evidence="7">
    <location>
        <begin position="121"/>
        <end position="224"/>
    </location>
</feature>
<dbReference type="Gene3D" id="3.30.70.270">
    <property type="match status" value="2"/>
</dbReference>
<dbReference type="InParanoid" id="H3A7C6"/>
<dbReference type="CDD" id="cd09274">
    <property type="entry name" value="RNase_HI_RT_Ty3"/>
    <property type="match status" value="1"/>
</dbReference>
<dbReference type="AlphaFoldDB" id="H3A7C6"/>
<evidence type="ECO:0000256" key="5">
    <source>
        <dbReference type="ARBA" id="ARBA00022801"/>
    </source>
</evidence>
<name>H3A7C6_LATCH</name>
<evidence type="ECO:0000313" key="9">
    <source>
        <dbReference type="Proteomes" id="UP000008672"/>
    </source>
</evidence>
<proteinExistence type="predicted"/>
<sequence>VLNCLKRARLTLQAKKSQLCCTQLKYMGHVVTAQDVKPDPEKVTAIENYPEPKTVKLLQYFLGMAGWYYHYMPHFSENFSVPLSELKKGKGKAWQWATVHQESFQELKEKLMSSPILGYPNFNATFIIQTDASNKELETVLWQNGNEGEDVITYSSHSLTSQETHYNTTEQECLAAVWAVKQWRHYVEGHHFEVITDHAALTLLFNFTKPTSTLVRRALWLQEFKFDVKYHKGTFKPCAKCL</sequence>
<dbReference type="GeneTree" id="ENSGT01100000263500"/>
<dbReference type="STRING" id="7897.ENSLACP00000005547"/>
<dbReference type="EMBL" id="AFYH01243139">
    <property type="status" value="NOT_ANNOTATED_CDS"/>
    <property type="molecule type" value="Genomic_DNA"/>
</dbReference>
<evidence type="ECO:0000256" key="6">
    <source>
        <dbReference type="ARBA" id="ARBA00022918"/>
    </source>
</evidence>
<protein>
    <recommendedName>
        <fullName evidence="7">Reverse transcriptase RNase H-like domain-containing protein</fullName>
    </recommendedName>
</protein>
<dbReference type="PANTHER" id="PTHR37984">
    <property type="entry name" value="PROTEIN CBG26694"/>
    <property type="match status" value="1"/>
</dbReference>
<dbReference type="FunFam" id="3.30.70.270:FF:000020">
    <property type="entry name" value="Transposon Tf2-6 polyprotein-like Protein"/>
    <property type="match status" value="1"/>
</dbReference>
<reference evidence="8" key="3">
    <citation type="submission" date="2025-09" db="UniProtKB">
        <authorList>
            <consortium name="Ensembl"/>
        </authorList>
    </citation>
    <scope>IDENTIFICATION</scope>
</reference>
<dbReference type="FunFam" id="3.10.20.370:FF:000001">
    <property type="entry name" value="Retrovirus-related Pol polyprotein from transposon 17.6-like protein"/>
    <property type="match status" value="1"/>
</dbReference>
<dbReference type="GO" id="GO:0016787">
    <property type="term" value="F:hydrolase activity"/>
    <property type="evidence" value="ECO:0007669"/>
    <property type="project" value="UniProtKB-KW"/>
</dbReference>
<dbReference type="Ensembl" id="ENSLACT00000005596.1">
    <property type="protein sequence ID" value="ENSLACP00000005547.1"/>
    <property type="gene ID" value="ENSLACG00000004931.1"/>
</dbReference>
<dbReference type="Pfam" id="PF17917">
    <property type="entry name" value="RT_RNaseH"/>
    <property type="match status" value="1"/>
</dbReference>
<organism evidence="8 9">
    <name type="scientific">Latimeria chalumnae</name>
    <name type="common">Coelacanth</name>
    <dbReference type="NCBI Taxonomy" id="7897"/>
    <lineage>
        <taxon>Eukaryota</taxon>
        <taxon>Metazoa</taxon>
        <taxon>Chordata</taxon>
        <taxon>Craniata</taxon>
        <taxon>Vertebrata</taxon>
        <taxon>Euteleostomi</taxon>
        <taxon>Coelacanthiformes</taxon>
        <taxon>Coelacanthidae</taxon>
        <taxon>Latimeria</taxon>
    </lineage>
</organism>
<accession>H3A7C6</accession>
<keyword evidence="2" id="KW-0548">Nucleotidyltransferase</keyword>
<reference evidence="9" key="1">
    <citation type="submission" date="2011-08" db="EMBL/GenBank/DDBJ databases">
        <title>The draft genome of Latimeria chalumnae.</title>
        <authorList>
            <person name="Di Palma F."/>
            <person name="Alfoldi J."/>
            <person name="Johnson J."/>
            <person name="Berlin A."/>
            <person name="Gnerre S."/>
            <person name="Jaffe D."/>
            <person name="MacCallum I."/>
            <person name="Young S."/>
            <person name="Walker B.J."/>
            <person name="Lander E."/>
            <person name="Lindblad-Toh K."/>
        </authorList>
    </citation>
    <scope>NUCLEOTIDE SEQUENCE [LARGE SCALE GENOMIC DNA]</scope>
    <source>
        <strain evidence="9">Wild caught</strain>
    </source>
</reference>
<dbReference type="OMA" id="ITIELEF"/>
<dbReference type="InterPro" id="IPR043128">
    <property type="entry name" value="Rev_trsase/Diguanyl_cyclase"/>
</dbReference>
<keyword evidence="6" id="KW-0695">RNA-directed DNA polymerase</keyword>
<dbReference type="PANTHER" id="PTHR37984:SF5">
    <property type="entry name" value="PROTEIN NYNRIN-LIKE"/>
    <property type="match status" value="1"/>
</dbReference>
<dbReference type="GO" id="GO:0003964">
    <property type="term" value="F:RNA-directed DNA polymerase activity"/>
    <property type="evidence" value="ECO:0007669"/>
    <property type="project" value="UniProtKB-KW"/>
</dbReference>
<keyword evidence="4" id="KW-0255">Endonuclease</keyword>
<dbReference type="InterPro" id="IPR043502">
    <property type="entry name" value="DNA/RNA_pol_sf"/>
</dbReference>
<dbReference type="GO" id="GO:0004519">
    <property type="term" value="F:endonuclease activity"/>
    <property type="evidence" value="ECO:0007669"/>
    <property type="project" value="UniProtKB-KW"/>
</dbReference>
<dbReference type="InterPro" id="IPR050951">
    <property type="entry name" value="Retrovirus_Pol_polyprotein"/>
</dbReference>
<keyword evidence="1" id="KW-0808">Transferase</keyword>
<dbReference type="Proteomes" id="UP000008672">
    <property type="component" value="Unassembled WGS sequence"/>
</dbReference>
<dbReference type="SUPFAM" id="SSF56672">
    <property type="entry name" value="DNA/RNA polymerases"/>
    <property type="match status" value="1"/>
</dbReference>
<dbReference type="HOGENOM" id="CLU_000384_33_3_1"/>
<evidence type="ECO:0000256" key="3">
    <source>
        <dbReference type="ARBA" id="ARBA00022722"/>
    </source>
</evidence>
<evidence type="ECO:0000313" key="8">
    <source>
        <dbReference type="Ensembl" id="ENSLACP00000005547.1"/>
    </source>
</evidence>
<keyword evidence="5" id="KW-0378">Hydrolase</keyword>
<evidence type="ECO:0000256" key="2">
    <source>
        <dbReference type="ARBA" id="ARBA00022695"/>
    </source>
</evidence>
<evidence type="ECO:0000256" key="1">
    <source>
        <dbReference type="ARBA" id="ARBA00022679"/>
    </source>
</evidence>
<evidence type="ECO:0000259" key="7">
    <source>
        <dbReference type="Pfam" id="PF17917"/>
    </source>
</evidence>
<evidence type="ECO:0000256" key="4">
    <source>
        <dbReference type="ARBA" id="ARBA00022759"/>
    </source>
</evidence>